<dbReference type="InterPro" id="IPR045863">
    <property type="entry name" value="CorA_TM1_TM2"/>
</dbReference>
<protein>
    <submittedName>
        <fullName evidence="10">Uncharacterized protein</fullName>
    </submittedName>
</protein>
<sequence>MPKSNVSDTDDHSLTSDDDDGSFISPSAAAEHAATHPAAASEGPAAPSTPGPSNNGIREEPAVEHTQSPPRPALGLAASRFRDTARKVMQLSRTSAALQGAPPGSEPGVNPRRQSAQAQWGHLNEKCQIEVMDYGGVMAKFQKFENDSFVKFLEEAGSTRPLWSKVRWISINGISWDVIRALSIKYDLHPLAIEDVLHTRRTAQSKADYYTRHLFIRVLDHTYIEDDDDEHEHDTPVTGQRSESPTRGVSEEATPADSINSDDDNSVKKPGKDTGKDIEQGLRKRKNSEKPVRVERFVGPTGERGREKALNLAKIERLKKGEKVNVRIQNLYIFLFRNGTVISIHQDASTPFGAAISHRLREPDTLLRASADPSLLVEGFLDLVVDNALQVIDAYHEKIVELEANTLIRPNMHAVRTLHIHSGELILLKRTLTPIKSLIYGIRRYDLDRCIAVAGSAQIDKSKVEGYMSHQSKVYMADVVDHMEYILTSLDMFAAVSENLISYTFNMISNDMNSSMRRLAIATIIFFPLTFLTGYFGQNFAIMHSVQDYSELLFWEIAIPVIFVVTIMFVWQDIHVFFMKRMLNKEASETIRNRH</sequence>
<feature type="transmembrane region" description="Helical" evidence="9">
    <location>
        <begin position="557"/>
        <end position="578"/>
    </location>
</feature>
<evidence type="ECO:0000256" key="3">
    <source>
        <dbReference type="ARBA" id="ARBA00022448"/>
    </source>
</evidence>
<feature type="region of interest" description="Disordered" evidence="8">
    <location>
        <begin position="89"/>
        <end position="112"/>
    </location>
</feature>
<dbReference type="EMBL" id="KL198031">
    <property type="protein sequence ID" value="KDQ15673.1"/>
    <property type="molecule type" value="Genomic_DNA"/>
</dbReference>
<gene>
    <name evidence="10" type="ORF">BOTBODRAFT_173752</name>
</gene>
<dbReference type="OrthoDB" id="165352at2759"/>
<dbReference type="Gene3D" id="1.20.58.340">
    <property type="entry name" value="Magnesium transport protein CorA, transmembrane region"/>
    <property type="match status" value="2"/>
</dbReference>
<dbReference type="GO" id="GO:0015087">
    <property type="term" value="F:cobalt ion transmembrane transporter activity"/>
    <property type="evidence" value="ECO:0007669"/>
    <property type="project" value="TreeGrafter"/>
</dbReference>
<evidence type="ECO:0000256" key="9">
    <source>
        <dbReference type="SAM" id="Phobius"/>
    </source>
</evidence>
<dbReference type="PANTHER" id="PTHR46494:SF1">
    <property type="entry name" value="CORA FAMILY METAL ION TRANSPORTER (EUROFUNG)"/>
    <property type="match status" value="1"/>
</dbReference>
<evidence type="ECO:0000256" key="8">
    <source>
        <dbReference type="SAM" id="MobiDB-lite"/>
    </source>
</evidence>
<feature type="transmembrane region" description="Helical" evidence="9">
    <location>
        <begin position="519"/>
        <end position="537"/>
    </location>
</feature>
<keyword evidence="7 9" id="KW-0472">Membrane</keyword>
<keyword evidence="6 9" id="KW-1133">Transmembrane helix</keyword>
<dbReference type="InterPro" id="IPR002523">
    <property type="entry name" value="MgTranspt_CorA/ZnTranspt_ZntB"/>
</dbReference>
<organism evidence="10 11">
    <name type="scientific">Botryobasidium botryosum (strain FD-172 SS1)</name>
    <dbReference type="NCBI Taxonomy" id="930990"/>
    <lineage>
        <taxon>Eukaryota</taxon>
        <taxon>Fungi</taxon>
        <taxon>Dikarya</taxon>
        <taxon>Basidiomycota</taxon>
        <taxon>Agaricomycotina</taxon>
        <taxon>Agaricomycetes</taxon>
        <taxon>Cantharellales</taxon>
        <taxon>Botryobasidiaceae</taxon>
        <taxon>Botryobasidium</taxon>
    </lineage>
</organism>
<keyword evidence="11" id="KW-1185">Reference proteome</keyword>
<evidence type="ECO:0000256" key="4">
    <source>
        <dbReference type="ARBA" id="ARBA00022475"/>
    </source>
</evidence>
<dbReference type="InterPro" id="IPR045861">
    <property type="entry name" value="CorA_cytoplasmic_dom"/>
</dbReference>
<keyword evidence="3" id="KW-0813">Transport</keyword>
<dbReference type="PANTHER" id="PTHR46494">
    <property type="entry name" value="CORA FAMILY METAL ION TRANSPORTER (EUROFUNG)"/>
    <property type="match status" value="1"/>
</dbReference>
<feature type="region of interest" description="Disordered" evidence="8">
    <location>
        <begin position="227"/>
        <end position="300"/>
    </location>
</feature>
<feature type="compositionally biased region" description="Basic and acidic residues" evidence="8">
    <location>
        <begin position="265"/>
        <end position="296"/>
    </location>
</feature>
<dbReference type="GO" id="GO:0050897">
    <property type="term" value="F:cobalt ion binding"/>
    <property type="evidence" value="ECO:0007669"/>
    <property type="project" value="TreeGrafter"/>
</dbReference>
<evidence type="ECO:0000256" key="6">
    <source>
        <dbReference type="ARBA" id="ARBA00022989"/>
    </source>
</evidence>
<dbReference type="Pfam" id="PF01544">
    <property type="entry name" value="CorA"/>
    <property type="match status" value="1"/>
</dbReference>
<dbReference type="STRING" id="930990.A0A067MIR4"/>
<comment type="subcellular location">
    <subcellularLocation>
        <location evidence="1">Cell membrane</location>
        <topology evidence="1">Multi-pass membrane protein</topology>
    </subcellularLocation>
</comment>
<keyword evidence="4" id="KW-1003">Cell membrane</keyword>
<evidence type="ECO:0000313" key="11">
    <source>
        <dbReference type="Proteomes" id="UP000027195"/>
    </source>
</evidence>
<dbReference type="AlphaFoldDB" id="A0A067MIR4"/>
<dbReference type="Proteomes" id="UP000027195">
    <property type="component" value="Unassembled WGS sequence"/>
</dbReference>
<dbReference type="SUPFAM" id="SSF143865">
    <property type="entry name" value="CorA soluble domain-like"/>
    <property type="match status" value="1"/>
</dbReference>
<comment type="similarity">
    <text evidence="2">Belongs to the CorA metal ion transporter (MIT) (TC 1.A.35) family.</text>
</comment>
<name>A0A067MIR4_BOTB1</name>
<keyword evidence="5 9" id="KW-0812">Transmembrane</keyword>
<feature type="compositionally biased region" description="Polar residues" evidence="8">
    <location>
        <begin position="237"/>
        <end position="247"/>
    </location>
</feature>
<feature type="compositionally biased region" description="Low complexity" evidence="8">
    <location>
        <begin position="25"/>
        <end position="53"/>
    </location>
</feature>
<feature type="region of interest" description="Disordered" evidence="8">
    <location>
        <begin position="1"/>
        <end position="74"/>
    </location>
</feature>
<dbReference type="GO" id="GO:0015095">
    <property type="term" value="F:magnesium ion transmembrane transporter activity"/>
    <property type="evidence" value="ECO:0007669"/>
    <property type="project" value="TreeGrafter"/>
</dbReference>
<reference evidence="11" key="1">
    <citation type="journal article" date="2014" name="Proc. Natl. Acad. Sci. U.S.A.">
        <title>Extensive sampling of basidiomycete genomes demonstrates inadequacy of the white-rot/brown-rot paradigm for wood decay fungi.</title>
        <authorList>
            <person name="Riley R."/>
            <person name="Salamov A.A."/>
            <person name="Brown D.W."/>
            <person name="Nagy L.G."/>
            <person name="Floudas D."/>
            <person name="Held B.W."/>
            <person name="Levasseur A."/>
            <person name="Lombard V."/>
            <person name="Morin E."/>
            <person name="Otillar R."/>
            <person name="Lindquist E.A."/>
            <person name="Sun H."/>
            <person name="LaButti K.M."/>
            <person name="Schmutz J."/>
            <person name="Jabbour D."/>
            <person name="Luo H."/>
            <person name="Baker S.E."/>
            <person name="Pisabarro A.G."/>
            <person name="Walton J.D."/>
            <person name="Blanchette R.A."/>
            <person name="Henrissat B."/>
            <person name="Martin F."/>
            <person name="Cullen D."/>
            <person name="Hibbett D.S."/>
            <person name="Grigoriev I.V."/>
        </authorList>
    </citation>
    <scope>NUCLEOTIDE SEQUENCE [LARGE SCALE GENOMIC DNA]</scope>
    <source>
        <strain evidence="11">FD-172 SS1</strain>
    </source>
</reference>
<dbReference type="InParanoid" id="A0A067MIR4"/>
<accession>A0A067MIR4</accession>
<evidence type="ECO:0000256" key="2">
    <source>
        <dbReference type="ARBA" id="ARBA00009765"/>
    </source>
</evidence>
<dbReference type="HOGENOM" id="CLU_015119_1_0_1"/>
<dbReference type="Gene3D" id="3.30.460.20">
    <property type="entry name" value="CorA soluble domain-like"/>
    <property type="match status" value="1"/>
</dbReference>
<evidence type="ECO:0000256" key="7">
    <source>
        <dbReference type="ARBA" id="ARBA00023136"/>
    </source>
</evidence>
<dbReference type="GO" id="GO:0005886">
    <property type="term" value="C:plasma membrane"/>
    <property type="evidence" value="ECO:0007669"/>
    <property type="project" value="UniProtKB-SubCell"/>
</dbReference>
<dbReference type="SUPFAM" id="SSF144083">
    <property type="entry name" value="Magnesium transport protein CorA, transmembrane region"/>
    <property type="match status" value="1"/>
</dbReference>
<evidence type="ECO:0000313" key="10">
    <source>
        <dbReference type="EMBL" id="KDQ15673.1"/>
    </source>
</evidence>
<dbReference type="GO" id="GO:0000287">
    <property type="term" value="F:magnesium ion binding"/>
    <property type="evidence" value="ECO:0007669"/>
    <property type="project" value="TreeGrafter"/>
</dbReference>
<evidence type="ECO:0000256" key="1">
    <source>
        <dbReference type="ARBA" id="ARBA00004651"/>
    </source>
</evidence>
<evidence type="ECO:0000256" key="5">
    <source>
        <dbReference type="ARBA" id="ARBA00022692"/>
    </source>
</evidence>
<proteinExistence type="inferred from homology"/>